<name>A0A8R2DKB7_BOMMO</name>
<organism evidence="2 3">
    <name type="scientific">Bombyx mori</name>
    <name type="common">Silk moth</name>
    <dbReference type="NCBI Taxonomy" id="7091"/>
    <lineage>
        <taxon>Eukaryota</taxon>
        <taxon>Metazoa</taxon>
        <taxon>Ecdysozoa</taxon>
        <taxon>Arthropoda</taxon>
        <taxon>Hexapoda</taxon>
        <taxon>Insecta</taxon>
        <taxon>Pterygota</taxon>
        <taxon>Neoptera</taxon>
        <taxon>Endopterygota</taxon>
        <taxon>Lepidoptera</taxon>
        <taxon>Glossata</taxon>
        <taxon>Ditrysia</taxon>
        <taxon>Bombycoidea</taxon>
        <taxon>Bombycidae</taxon>
        <taxon>Bombycinae</taxon>
        <taxon>Bombyx</taxon>
    </lineage>
</organism>
<keyword evidence="1" id="KW-1133">Transmembrane helix</keyword>
<dbReference type="EnsemblMetazoa" id="XM_021346604.2">
    <property type="protein sequence ID" value="XP_021202279.2"/>
    <property type="gene ID" value="LOC110384856"/>
</dbReference>
<dbReference type="PROSITE" id="PS51257">
    <property type="entry name" value="PROKAR_LIPOPROTEIN"/>
    <property type="match status" value="1"/>
</dbReference>
<evidence type="ECO:0000313" key="3">
    <source>
        <dbReference type="Proteomes" id="UP000005204"/>
    </source>
</evidence>
<dbReference type="Proteomes" id="UP000005204">
    <property type="component" value="Unassembled WGS sequence"/>
</dbReference>
<reference evidence="3" key="1">
    <citation type="journal article" date="2008" name="Insect Biochem. Mol. Biol.">
        <title>The genome of a lepidopteran model insect, the silkworm Bombyx mori.</title>
        <authorList>
            <consortium name="International Silkworm Genome Consortium"/>
        </authorList>
    </citation>
    <scope>NUCLEOTIDE SEQUENCE [LARGE SCALE GENOMIC DNA]</scope>
    <source>
        <strain evidence="3">p50T</strain>
    </source>
</reference>
<keyword evidence="1" id="KW-0812">Transmembrane</keyword>
<sequence>MKTFFNLNVYSAKIFRFIIHVIYLHNLLMLTGCSFVSVWLHIQHKNKMFHKILGFFFTFIRLIYRANTLENDLNVNDILRTDLMPTYFMEDKENQMSNLTNSKYNFVPPINGSIDAALSTLAFHRKMMNEYHCRNYVAEQILEEMGKSALQNRVGIPFQWHDSKLFTKRSQDVRNNFLYDIGSANYQEWLAKVASLNDVNWNNNKAANLQFGKVNTSAAVATPHTPNLQTREGYEVYEGGEVNYAEPGIVAHDIAKYSGGYEYSMPPPPPPMHHQSKPRDHHTAEDEYVVERESHGLGLADLFDVSLTGIAFLSFGMFVLQVLMCITTNPQQPPVMQIDNGGDSVNIEEVFRVKRDSQLHYTREENATPIPEQQGSISTMNTLVRYALMAAKPRSTACLYRVLCLGNKLARDLRDGNRFWLPVWHTAVAWLRGGALGALQAVALGLGGASCDKIYPSVDCDPN</sequence>
<evidence type="ECO:0000313" key="2">
    <source>
        <dbReference type="EnsemblMetazoa" id="XP_021202279.2"/>
    </source>
</evidence>
<proteinExistence type="predicted"/>
<protein>
    <submittedName>
        <fullName evidence="2">Uncharacterized protein</fullName>
    </submittedName>
</protein>
<accession>A0A8R2DKB7</accession>
<keyword evidence="3" id="KW-1185">Reference proteome</keyword>
<dbReference type="AlphaFoldDB" id="A0A8R2DKB7"/>
<evidence type="ECO:0000256" key="1">
    <source>
        <dbReference type="SAM" id="Phobius"/>
    </source>
</evidence>
<reference evidence="2" key="2">
    <citation type="submission" date="2022-06" db="UniProtKB">
        <authorList>
            <consortium name="EnsemblMetazoa"/>
        </authorList>
    </citation>
    <scope>IDENTIFICATION</scope>
    <source>
        <strain evidence="2">p50T (Dazao)</strain>
    </source>
</reference>
<feature type="transmembrane region" description="Helical" evidence="1">
    <location>
        <begin position="21"/>
        <end position="42"/>
    </location>
</feature>
<keyword evidence="1" id="KW-0472">Membrane</keyword>